<sequence>MAVWLDRLGALLASLVLLTPVAGAAQPAPLGSLWRGKGGEVRVVACPPGGDTDAYCRALAVTTATRTIRLGGGYMSVKTLWQRDGARSGPDVLVLGDFGGSGGDADLFAVTLTPEVHVTKWTGERFDIVAVRPGGPALRLTLPFDIEYFNDAPHAGVIILPLPVIWSGNGLVLDRRALTTGHVSRRSSDPAVMRRELRAWVSERLPHGRDHPKDPDAYTQASVEKLVGLMLSGHADEARRMLDRNWPQRLDGQEIIPSGEDRFWSAICRAVVTHHLWRTFGPAGIPHADLIQRGAALPA</sequence>
<name>A0ABU8H2Y8_9SPHN</name>
<accession>A0ABU8H2Y8</accession>
<dbReference type="EMBL" id="JBBBDM010000003">
    <property type="protein sequence ID" value="MEI5687338.1"/>
    <property type="molecule type" value="Genomic_DNA"/>
</dbReference>
<evidence type="ECO:0000313" key="3">
    <source>
        <dbReference type="Proteomes" id="UP001367771"/>
    </source>
</evidence>
<dbReference type="Proteomes" id="UP001367771">
    <property type="component" value="Unassembled WGS sequence"/>
</dbReference>
<evidence type="ECO:0000256" key="1">
    <source>
        <dbReference type="SAM" id="SignalP"/>
    </source>
</evidence>
<keyword evidence="3" id="KW-1185">Reference proteome</keyword>
<reference evidence="2 3" key="1">
    <citation type="journal article" date="2013" name="Int. J. Syst. Evol. Microbiol.">
        <title>Sphingomonas kyungheensis sp. nov., a bacterium with ginsenoside-converting activity isolated from soil of a ginseng field.</title>
        <authorList>
            <person name="Son H.M."/>
            <person name="Yang J.E."/>
            <person name="Park Y."/>
            <person name="Han C.K."/>
            <person name="Kim S.G."/>
            <person name="Kook M."/>
            <person name="Yi T.H."/>
        </authorList>
    </citation>
    <scope>NUCLEOTIDE SEQUENCE [LARGE SCALE GENOMIC DNA]</scope>
    <source>
        <strain evidence="2 3">LMG 26582</strain>
    </source>
</reference>
<comment type="caution">
    <text evidence="2">The sequence shown here is derived from an EMBL/GenBank/DDBJ whole genome shotgun (WGS) entry which is preliminary data.</text>
</comment>
<dbReference type="RefSeq" id="WP_336545145.1">
    <property type="nucleotide sequence ID" value="NZ_JBBBDM010000003.1"/>
</dbReference>
<feature type="signal peptide" evidence="1">
    <location>
        <begin position="1"/>
        <end position="24"/>
    </location>
</feature>
<proteinExistence type="predicted"/>
<organism evidence="2 3">
    <name type="scientific">Sphingomonas kyungheensis</name>
    <dbReference type="NCBI Taxonomy" id="1069987"/>
    <lineage>
        <taxon>Bacteria</taxon>
        <taxon>Pseudomonadati</taxon>
        <taxon>Pseudomonadota</taxon>
        <taxon>Alphaproteobacteria</taxon>
        <taxon>Sphingomonadales</taxon>
        <taxon>Sphingomonadaceae</taxon>
        <taxon>Sphingomonas</taxon>
    </lineage>
</organism>
<protein>
    <submittedName>
        <fullName evidence="2">Uncharacterized protein</fullName>
    </submittedName>
</protein>
<feature type="chain" id="PRO_5046512852" evidence="1">
    <location>
        <begin position="25"/>
        <end position="299"/>
    </location>
</feature>
<gene>
    <name evidence="2" type="ORF">V8201_09650</name>
</gene>
<keyword evidence="1" id="KW-0732">Signal</keyword>
<evidence type="ECO:0000313" key="2">
    <source>
        <dbReference type="EMBL" id="MEI5687338.1"/>
    </source>
</evidence>